<dbReference type="OrthoDB" id="6819210at2759"/>
<dbReference type="Proteomes" id="UP000677228">
    <property type="component" value="Unassembled WGS sequence"/>
</dbReference>
<feature type="region of interest" description="Disordered" evidence="1">
    <location>
        <begin position="508"/>
        <end position="537"/>
    </location>
</feature>
<dbReference type="EMBL" id="CAJNOK010008946">
    <property type="protein sequence ID" value="CAF1076984.1"/>
    <property type="molecule type" value="Genomic_DNA"/>
</dbReference>
<dbReference type="EMBL" id="CAJOBA010008962">
    <property type="protein sequence ID" value="CAF3840590.1"/>
    <property type="molecule type" value="Genomic_DNA"/>
</dbReference>
<dbReference type="PANTHER" id="PTHR33194">
    <property type="entry name" value="ZINC KNUCKLE DOMAINCONTAINING PROTEIN"/>
    <property type="match status" value="1"/>
</dbReference>
<evidence type="ECO:0000313" key="3">
    <source>
        <dbReference type="EMBL" id="CAF1076984.1"/>
    </source>
</evidence>
<evidence type="ECO:0000259" key="2">
    <source>
        <dbReference type="Pfam" id="PF03732"/>
    </source>
</evidence>
<gene>
    <name evidence="3" type="ORF">OVA965_LOCUS18175</name>
    <name evidence="5" type="ORF">SRO942_LOCUS33755</name>
    <name evidence="4" type="ORF">TMI583_LOCUS18189</name>
</gene>
<sequence>MCDSVLTLARKKRYEYLPTFSGQSSDDTERFLKSVEVITTNENVKDDNQRLEIVRGKLTQSAGRWFDDNQTSYETSDDFEKAFRIRYSSSTVSQSKFEKLKQRKQEEHESVTQYYDDVISLCRDSDPKMTEETMIKHLMSGIKIEIRKELSRIQPSIDKIHEFLIRAKKEEDLYLAFESMGQLKIQTKPYFSFNPDTNSVTAAVQQQSQQYHRPNFFNKNLSYQQSSLNPANSSQNDSFGNVWETGSFPAQQRSPWSNRFGPCRICGKEDHPSIKCVHGNDWITANQIHLFGDQHCLTIPSAKGQRISIPYIDPPNYHFPVLLVDTITIPSSSQKVVDVKLQLHAGKNLLFEPVRNFECKLILIPNTLVNVRANSAKILLINAHNHSQTLSKNTRLGIISIDPRFEVCLTMAHSPQNRQRKMDHLQPFTISRDQQRLNNKCNKCKQDFLTGNDLQKHLRDSCYPEDLRKNIVELTKHIDNPRQQQQVEDILWRHKELFDSTPSIINIPPQSAIKTGDHPPIYSKQYPASEKDQQLKI</sequence>
<dbReference type="AlphaFoldDB" id="A0A8S2DX80"/>
<dbReference type="EMBL" id="CAJOBC010082734">
    <property type="protein sequence ID" value="CAF4291156.1"/>
    <property type="molecule type" value="Genomic_DNA"/>
</dbReference>
<comment type="caution">
    <text evidence="3">The sequence shown here is derived from an EMBL/GenBank/DDBJ whole genome shotgun (WGS) entry which is preliminary data.</text>
</comment>
<dbReference type="PANTHER" id="PTHR33194:SF4">
    <property type="entry name" value="CCHC-TYPE DOMAIN-CONTAINING PROTEIN"/>
    <property type="match status" value="1"/>
</dbReference>
<dbReference type="InterPro" id="IPR005162">
    <property type="entry name" value="Retrotrans_gag_dom"/>
</dbReference>
<dbReference type="Pfam" id="PF03732">
    <property type="entry name" value="Retrotrans_gag"/>
    <property type="match status" value="1"/>
</dbReference>
<dbReference type="Proteomes" id="UP000682733">
    <property type="component" value="Unassembled WGS sequence"/>
</dbReference>
<evidence type="ECO:0000313" key="6">
    <source>
        <dbReference type="Proteomes" id="UP000677228"/>
    </source>
</evidence>
<reference evidence="3" key="1">
    <citation type="submission" date="2021-02" db="EMBL/GenBank/DDBJ databases">
        <authorList>
            <person name="Nowell W R."/>
        </authorList>
    </citation>
    <scope>NUCLEOTIDE SEQUENCE</scope>
</reference>
<feature type="domain" description="Retrotransposon gag" evidence="2">
    <location>
        <begin position="58"/>
        <end position="143"/>
    </location>
</feature>
<name>A0A8S2DX80_9BILA</name>
<evidence type="ECO:0000313" key="5">
    <source>
        <dbReference type="EMBL" id="CAF4291156.1"/>
    </source>
</evidence>
<protein>
    <recommendedName>
        <fullName evidence="2">Retrotransposon gag domain-containing protein</fullName>
    </recommendedName>
</protein>
<accession>A0A8S2DX80</accession>
<dbReference type="Proteomes" id="UP000681722">
    <property type="component" value="Unassembled WGS sequence"/>
</dbReference>
<evidence type="ECO:0000256" key="1">
    <source>
        <dbReference type="SAM" id="MobiDB-lite"/>
    </source>
</evidence>
<organism evidence="3 6">
    <name type="scientific">Didymodactylos carnosus</name>
    <dbReference type="NCBI Taxonomy" id="1234261"/>
    <lineage>
        <taxon>Eukaryota</taxon>
        <taxon>Metazoa</taxon>
        <taxon>Spiralia</taxon>
        <taxon>Gnathifera</taxon>
        <taxon>Rotifera</taxon>
        <taxon>Eurotatoria</taxon>
        <taxon>Bdelloidea</taxon>
        <taxon>Philodinida</taxon>
        <taxon>Philodinidae</taxon>
        <taxon>Didymodactylos</taxon>
    </lineage>
</organism>
<proteinExistence type="predicted"/>
<evidence type="ECO:0000313" key="4">
    <source>
        <dbReference type="EMBL" id="CAF3840590.1"/>
    </source>
</evidence>